<dbReference type="Pfam" id="PF01381">
    <property type="entry name" value="HTH_3"/>
    <property type="match status" value="1"/>
</dbReference>
<comment type="caution">
    <text evidence="5">The sequence shown here is derived from an EMBL/GenBank/DDBJ whole genome shotgun (WGS) entry which is preliminary data.</text>
</comment>
<name>A0AAW4W2X1_9FIRM</name>
<sequence>MMYCEVNVGERIRYFRNLRGWSQETLALQAEINPAFLGHLERGLKSPTIKTLEKIVRALDISLAELFADPQPVDNAKDAVIAQVCDQIRDLPLESIERINVIVRNVLAIEK</sequence>
<dbReference type="CDD" id="cd00093">
    <property type="entry name" value="HTH_XRE"/>
    <property type="match status" value="1"/>
</dbReference>
<dbReference type="InterPro" id="IPR010982">
    <property type="entry name" value="Lambda_DNA-bd_dom_sf"/>
</dbReference>
<dbReference type="InterPro" id="IPR050807">
    <property type="entry name" value="TransReg_Diox_bact_type"/>
</dbReference>
<dbReference type="PROSITE" id="PS50943">
    <property type="entry name" value="HTH_CROC1"/>
    <property type="match status" value="1"/>
</dbReference>
<evidence type="ECO:0000256" key="1">
    <source>
        <dbReference type="ARBA" id="ARBA00023015"/>
    </source>
</evidence>
<dbReference type="EMBL" id="JAJEPX010000028">
    <property type="protein sequence ID" value="MCC2177318.1"/>
    <property type="molecule type" value="Genomic_DNA"/>
</dbReference>
<reference evidence="5 6" key="1">
    <citation type="submission" date="2021-10" db="EMBL/GenBank/DDBJ databases">
        <title>Anaerobic single-cell dispensing facilitates the cultivation of human gut bacteria.</title>
        <authorList>
            <person name="Afrizal A."/>
        </authorList>
    </citation>
    <scope>NUCLEOTIDE SEQUENCE [LARGE SCALE GENOMIC DNA]</scope>
    <source>
        <strain evidence="5 6">CLA-AA-H270</strain>
    </source>
</reference>
<evidence type="ECO:0000259" key="4">
    <source>
        <dbReference type="PROSITE" id="PS50943"/>
    </source>
</evidence>
<organism evidence="5 6">
    <name type="scientific">Agathobaculum butyriciproducens</name>
    <dbReference type="NCBI Taxonomy" id="1628085"/>
    <lineage>
        <taxon>Bacteria</taxon>
        <taxon>Bacillati</taxon>
        <taxon>Bacillota</taxon>
        <taxon>Clostridia</taxon>
        <taxon>Eubacteriales</taxon>
        <taxon>Butyricicoccaceae</taxon>
        <taxon>Agathobaculum</taxon>
    </lineage>
</organism>
<evidence type="ECO:0000256" key="3">
    <source>
        <dbReference type="ARBA" id="ARBA00023163"/>
    </source>
</evidence>
<protein>
    <submittedName>
        <fullName evidence="5">Helix-turn-helix domain-containing protein</fullName>
    </submittedName>
</protein>
<proteinExistence type="predicted"/>
<dbReference type="PANTHER" id="PTHR46797:SF23">
    <property type="entry name" value="HTH-TYPE TRANSCRIPTIONAL REGULATOR SUTR"/>
    <property type="match status" value="1"/>
</dbReference>
<evidence type="ECO:0000313" key="6">
    <source>
        <dbReference type="Proteomes" id="UP001298753"/>
    </source>
</evidence>
<dbReference type="PANTHER" id="PTHR46797">
    <property type="entry name" value="HTH-TYPE TRANSCRIPTIONAL REGULATOR"/>
    <property type="match status" value="1"/>
</dbReference>
<accession>A0AAW4W2X1</accession>
<dbReference type="Proteomes" id="UP001298753">
    <property type="component" value="Unassembled WGS sequence"/>
</dbReference>
<dbReference type="GO" id="GO:0005829">
    <property type="term" value="C:cytosol"/>
    <property type="evidence" value="ECO:0007669"/>
    <property type="project" value="TreeGrafter"/>
</dbReference>
<keyword evidence="2" id="KW-0238">DNA-binding</keyword>
<dbReference type="GeneID" id="98659006"/>
<dbReference type="InterPro" id="IPR001387">
    <property type="entry name" value="Cro/C1-type_HTH"/>
</dbReference>
<dbReference type="GO" id="GO:0003700">
    <property type="term" value="F:DNA-binding transcription factor activity"/>
    <property type="evidence" value="ECO:0007669"/>
    <property type="project" value="TreeGrafter"/>
</dbReference>
<gene>
    <name evidence="5" type="ORF">LKD22_09315</name>
</gene>
<dbReference type="RefSeq" id="WP_202183339.1">
    <property type="nucleotide sequence ID" value="NZ_JAJEPX010000028.1"/>
</dbReference>
<feature type="domain" description="HTH cro/C1-type" evidence="4">
    <location>
        <begin position="12"/>
        <end position="66"/>
    </location>
</feature>
<dbReference type="SMART" id="SM00530">
    <property type="entry name" value="HTH_XRE"/>
    <property type="match status" value="1"/>
</dbReference>
<dbReference type="GO" id="GO:0003677">
    <property type="term" value="F:DNA binding"/>
    <property type="evidence" value="ECO:0007669"/>
    <property type="project" value="UniProtKB-KW"/>
</dbReference>
<keyword evidence="3" id="KW-0804">Transcription</keyword>
<evidence type="ECO:0000256" key="2">
    <source>
        <dbReference type="ARBA" id="ARBA00023125"/>
    </source>
</evidence>
<dbReference type="AlphaFoldDB" id="A0AAW4W2X1"/>
<keyword evidence="1" id="KW-0805">Transcription regulation</keyword>
<evidence type="ECO:0000313" key="5">
    <source>
        <dbReference type="EMBL" id="MCC2177318.1"/>
    </source>
</evidence>
<dbReference type="Gene3D" id="1.10.260.40">
    <property type="entry name" value="lambda repressor-like DNA-binding domains"/>
    <property type="match status" value="1"/>
</dbReference>
<dbReference type="SUPFAM" id="SSF47413">
    <property type="entry name" value="lambda repressor-like DNA-binding domains"/>
    <property type="match status" value="1"/>
</dbReference>
<keyword evidence="6" id="KW-1185">Reference proteome</keyword>